<dbReference type="SUPFAM" id="SSF55724">
    <property type="entry name" value="Mog1p/PsbP-like"/>
    <property type="match status" value="1"/>
</dbReference>
<dbReference type="InterPro" id="IPR014894">
    <property type="entry name" value="DcrB/EagT6"/>
</dbReference>
<proteinExistence type="predicted"/>
<accession>A0A377NER6</accession>
<protein>
    <submittedName>
        <fullName evidence="1">Uncharacterized conserved protein</fullName>
    </submittedName>
</protein>
<evidence type="ECO:0000313" key="1">
    <source>
        <dbReference type="EMBL" id="STQ45278.1"/>
    </source>
</evidence>
<organism evidence="1 2">
    <name type="scientific">Ewingella americana</name>
    <dbReference type="NCBI Taxonomy" id="41202"/>
    <lineage>
        <taxon>Bacteria</taxon>
        <taxon>Pseudomonadati</taxon>
        <taxon>Pseudomonadota</taxon>
        <taxon>Gammaproteobacteria</taxon>
        <taxon>Enterobacterales</taxon>
        <taxon>Yersiniaceae</taxon>
        <taxon>Ewingella</taxon>
    </lineage>
</organism>
<dbReference type="EMBL" id="UGGO01000001">
    <property type="protein sequence ID" value="STQ45278.1"/>
    <property type="molecule type" value="Genomic_DNA"/>
</dbReference>
<dbReference type="Proteomes" id="UP000254304">
    <property type="component" value="Unassembled WGS sequence"/>
</dbReference>
<dbReference type="Pfam" id="PF08786">
    <property type="entry name" value="DcrB"/>
    <property type="match status" value="1"/>
</dbReference>
<gene>
    <name evidence="1" type="ORF">NCTC12157_03009</name>
</gene>
<name>A0A377NER6_9GAMM</name>
<dbReference type="Gene3D" id="3.40.1000.10">
    <property type="entry name" value="Mog1/PsbP, alpha/beta/alpha sandwich"/>
    <property type="match status" value="1"/>
</dbReference>
<reference evidence="1 2" key="1">
    <citation type="submission" date="2018-06" db="EMBL/GenBank/DDBJ databases">
        <authorList>
            <consortium name="Pathogen Informatics"/>
            <person name="Doyle S."/>
        </authorList>
    </citation>
    <scope>NUCLEOTIDE SEQUENCE [LARGE SCALE GENOMIC DNA]</scope>
    <source>
        <strain evidence="1 2">NCTC12157</strain>
    </source>
</reference>
<dbReference type="InterPro" id="IPR016123">
    <property type="entry name" value="Mog1/PsbP_a/b/a-sand"/>
</dbReference>
<dbReference type="AlphaFoldDB" id="A0A377NER6"/>
<sequence>MKDQIANYTMYEGSFLTNAPVMEQTVNILRYRDPEDNEYNIIINRAMLVEDETPEAFCEKEIEALRNKLPGFQVEGKMLTHAIGPAKLPVVQVANNFLQDGERTRQVQSIMLLPRHSDYNPDNRAILIFTLTATGEEFTEYQRKHYVKIINSFNPKTGFIKIDATIILTAR</sequence>
<evidence type="ECO:0000313" key="2">
    <source>
        <dbReference type="Proteomes" id="UP000254304"/>
    </source>
</evidence>